<feature type="transmembrane region" description="Helical" evidence="1">
    <location>
        <begin position="445"/>
        <end position="464"/>
    </location>
</feature>
<sequence>MDKIFLRLIRWFDPVMAGAGVNIHQLNEILRIKLLMDNRRPRNLFSTRRGAANASKKVTNPWLVTFFTMLMGLFIGMLLFFNDMPLTGHTYYFTVFMVLMCFTLVSDFTTVLIDTRDQFILLPRPVDDRTIAVSRILHITIYVLRLALIQGLPGIIMVAFADKNVLAAPLMLVEILEATFLCILIVNLIYLAMMRSVNPQKFKDLISYFQIGFTILIFAVYYLLPRLIDKSALAGMDLLSHWWAYILPPVWIAALNHVLVHPSQTNIIISLLAILGFVSPLAGLWFVVKVLAPGFNKKLAVLATSDSNDTTAAVKKIYKQDFRDKVANFIAPDPIENAGFRITWKLAARTREFKMKAYPSFGFVPIMFLYITLSGRGASIADKFNRIQSGQNYFIVLYLSTIVLSSMLTYISQSEKYKASWVYYALPIDQPGKILSGMYKAIISLYYLPFYFILGTGVVLVWGPQVINDVILAFLLCMMYGVLIALFSVKGLPFSKPVMAKQGGGRAVTNLVTMSLIGVLGYAHYMLRHWETTIWISIIPMLILTWVMLYYYRRQTWESIELSEV</sequence>
<evidence type="ECO:0008006" key="4">
    <source>
        <dbReference type="Google" id="ProtNLM"/>
    </source>
</evidence>
<keyword evidence="1" id="KW-0472">Membrane</keyword>
<feature type="transmembrane region" description="Helical" evidence="1">
    <location>
        <begin position="508"/>
        <end position="527"/>
    </location>
</feature>
<feature type="transmembrane region" description="Helical" evidence="1">
    <location>
        <begin position="93"/>
        <end position="115"/>
    </location>
</feature>
<feature type="transmembrane region" description="Helical" evidence="1">
    <location>
        <begin position="533"/>
        <end position="552"/>
    </location>
</feature>
<comment type="caution">
    <text evidence="2">The sequence shown here is derived from an EMBL/GenBank/DDBJ whole genome shotgun (WGS) entry which is preliminary data.</text>
</comment>
<keyword evidence="1" id="KW-0812">Transmembrane</keyword>
<gene>
    <name evidence="2" type="ORF">IRJ18_08600</name>
</gene>
<name>A0ABR9XGQ4_9SPHI</name>
<dbReference type="EMBL" id="JADFFM010000001">
    <property type="protein sequence ID" value="MBE9666416.1"/>
    <property type="molecule type" value="Genomic_DNA"/>
</dbReference>
<keyword evidence="3" id="KW-1185">Reference proteome</keyword>
<feature type="transmembrane region" description="Helical" evidence="1">
    <location>
        <begin position="355"/>
        <end position="373"/>
    </location>
</feature>
<dbReference type="Proteomes" id="UP000632774">
    <property type="component" value="Unassembled WGS sequence"/>
</dbReference>
<protein>
    <recommendedName>
        <fullName evidence="4">ABC-2 type transport system permease protein</fullName>
    </recommendedName>
</protein>
<feature type="transmembrane region" description="Helical" evidence="1">
    <location>
        <begin position="136"/>
        <end position="160"/>
    </location>
</feature>
<evidence type="ECO:0000313" key="2">
    <source>
        <dbReference type="EMBL" id="MBE9666416.1"/>
    </source>
</evidence>
<dbReference type="RefSeq" id="WP_194105776.1">
    <property type="nucleotide sequence ID" value="NZ_JADFFM010000001.1"/>
</dbReference>
<reference evidence="2 3" key="1">
    <citation type="submission" date="2020-10" db="EMBL/GenBank/DDBJ databases">
        <title>Mucilaginibacter mali sp. nov., isolated from rhizosphere soil of apple orchard.</title>
        <authorList>
            <person name="Lee J.-S."/>
            <person name="Kim H.S."/>
            <person name="Kim J.-S."/>
        </authorList>
    </citation>
    <scope>NUCLEOTIDE SEQUENCE [LARGE SCALE GENOMIC DNA]</scope>
    <source>
        <strain evidence="2 3">KCTC 23157</strain>
    </source>
</reference>
<feature type="transmembrane region" description="Helical" evidence="1">
    <location>
        <begin position="205"/>
        <end position="224"/>
    </location>
</feature>
<proteinExistence type="predicted"/>
<feature type="transmembrane region" description="Helical" evidence="1">
    <location>
        <begin position="62"/>
        <end position="81"/>
    </location>
</feature>
<evidence type="ECO:0000313" key="3">
    <source>
        <dbReference type="Proteomes" id="UP000632774"/>
    </source>
</evidence>
<feature type="transmembrane region" description="Helical" evidence="1">
    <location>
        <begin position="267"/>
        <end position="288"/>
    </location>
</feature>
<evidence type="ECO:0000256" key="1">
    <source>
        <dbReference type="SAM" id="Phobius"/>
    </source>
</evidence>
<organism evidence="2 3">
    <name type="scientific">Mucilaginibacter boryungensis</name>
    <dbReference type="NCBI Taxonomy" id="768480"/>
    <lineage>
        <taxon>Bacteria</taxon>
        <taxon>Pseudomonadati</taxon>
        <taxon>Bacteroidota</taxon>
        <taxon>Sphingobacteriia</taxon>
        <taxon>Sphingobacteriales</taxon>
        <taxon>Sphingobacteriaceae</taxon>
        <taxon>Mucilaginibacter</taxon>
    </lineage>
</organism>
<feature type="transmembrane region" description="Helical" evidence="1">
    <location>
        <begin position="166"/>
        <end position="193"/>
    </location>
</feature>
<feature type="transmembrane region" description="Helical" evidence="1">
    <location>
        <begin position="470"/>
        <end position="487"/>
    </location>
</feature>
<keyword evidence="1" id="KW-1133">Transmembrane helix</keyword>
<accession>A0ABR9XGQ4</accession>
<feature type="transmembrane region" description="Helical" evidence="1">
    <location>
        <begin position="393"/>
        <end position="411"/>
    </location>
</feature>